<keyword evidence="3" id="KW-0460">Magnesium</keyword>
<dbReference type="Gene3D" id="3.20.20.60">
    <property type="entry name" value="Phosphoenolpyruvate-binding domains"/>
    <property type="match status" value="1"/>
</dbReference>
<evidence type="ECO:0000256" key="1">
    <source>
        <dbReference type="ARBA" id="ARBA00001946"/>
    </source>
</evidence>
<reference evidence="4" key="1">
    <citation type="submission" date="2018-05" db="EMBL/GenBank/DDBJ databases">
        <authorList>
            <person name="Lanie J.A."/>
            <person name="Ng W.-L."/>
            <person name="Kazmierczak K.M."/>
            <person name="Andrzejewski T.M."/>
            <person name="Davidsen T.M."/>
            <person name="Wayne K.J."/>
            <person name="Tettelin H."/>
            <person name="Glass J.I."/>
            <person name="Rusch D."/>
            <person name="Podicherti R."/>
            <person name="Tsui H.-C.T."/>
            <person name="Winkler M.E."/>
        </authorList>
    </citation>
    <scope>NUCLEOTIDE SEQUENCE</scope>
</reference>
<keyword evidence="2" id="KW-0479">Metal-binding</keyword>
<organism evidence="4">
    <name type="scientific">marine metagenome</name>
    <dbReference type="NCBI Taxonomy" id="408172"/>
    <lineage>
        <taxon>unclassified sequences</taxon>
        <taxon>metagenomes</taxon>
        <taxon>ecological metagenomes</taxon>
    </lineage>
</organism>
<dbReference type="EMBL" id="UINC01000693">
    <property type="protein sequence ID" value="SUZ59698.1"/>
    <property type="molecule type" value="Genomic_DNA"/>
</dbReference>
<dbReference type="SUPFAM" id="SSF51621">
    <property type="entry name" value="Phosphoenolpyruvate/pyruvate domain"/>
    <property type="match status" value="1"/>
</dbReference>
<evidence type="ECO:0000256" key="3">
    <source>
        <dbReference type="ARBA" id="ARBA00022842"/>
    </source>
</evidence>
<dbReference type="GO" id="GO:0003824">
    <property type="term" value="F:catalytic activity"/>
    <property type="evidence" value="ECO:0007669"/>
    <property type="project" value="InterPro"/>
</dbReference>
<evidence type="ECO:0008006" key="5">
    <source>
        <dbReference type="Google" id="ProtNLM"/>
    </source>
</evidence>
<dbReference type="InterPro" id="IPR054255">
    <property type="entry name" value="DUF6986"/>
</dbReference>
<comment type="cofactor">
    <cofactor evidence="1">
        <name>Mg(2+)</name>
        <dbReference type="ChEBI" id="CHEBI:18420"/>
    </cofactor>
</comment>
<evidence type="ECO:0000256" key="2">
    <source>
        <dbReference type="ARBA" id="ARBA00022723"/>
    </source>
</evidence>
<sequence length="439" mass="48566">VYGGAHIFQAGSAKKMGTAALNHLKAYAPNFVDFAKALELKGHEHLPDSKEGISALEDQLEKDPDAVQKSSEAAFFAYTVYQRVLEKLVREPVEDFRIDFEDGYGNRQDKEEDMHAVSAADEVAKGMIENSLPPFIGIRIKPLTEEQKNRSIRTLDLFITSLLKKTTGKLPDNFVVTLPKVTIPEQVSALVLLFDALEAKTGILAGSLKMELMIETPQSILDSNGNSALPALVKAADGRCMAAHFGVYDYTASTNITAEYQRMTHPVCDFARHMMQVALGGTGIQLSDGATNIMPVGPHRPTDEKPLTKSQIAENRRAVYHAWRLNFTDIQHSLKQGYYQGWDLHPTQFPLRYAAVYSFFLESLESTSRRLKSFMEKAAQVTLVGGIFDDAATGQGLLNYFLRGISCGAITEKDAEAAGLTLEEIQTRSFKKILQGRQL</sequence>
<dbReference type="AlphaFoldDB" id="A0A381P0J9"/>
<dbReference type="GO" id="GO:0000287">
    <property type="term" value="F:magnesium ion binding"/>
    <property type="evidence" value="ECO:0007669"/>
    <property type="project" value="TreeGrafter"/>
</dbReference>
<accession>A0A381P0J9</accession>
<dbReference type="PANTHER" id="PTHR32308:SF10">
    <property type="entry name" value="CITRATE LYASE SUBUNIT BETA"/>
    <property type="match status" value="1"/>
</dbReference>
<dbReference type="InterPro" id="IPR015813">
    <property type="entry name" value="Pyrv/PenolPyrv_kinase-like_dom"/>
</dbReference>
<name>A0A381P0J9_9ZZZZ</name>
<feature type="non-terminal residue" evidence="4">
    <location>
        <position position="1"/>
    </location>
</feature>
<dbReference type="InterPro" id="IPR040442">
    <property type="entry name" value="Pyrv_kinase-like_dom_sf"/>
</dbReference>
<dbReference type="Pfam" id="PF22484">
    <property type="entry name" value="DUF6986"/>
    <property type="match status" value="1"/>
</dbReference>
<dbReference type="GO" id="GO:0006107">
    <property type="term" value="P:oxaloacetate metabolic process"/>
    <property type="evidence" value="ECO:0007669"/>
    <property type="project" value="TreeGrafter"/>
</dbReference>
<dbReference type="PANTHER" id="PTHR32308">
    <property type="entry name" value="LYASE BETA SUBUNIT, PUTATIVE (AFU_ORTHOLOGUE AFUA_4G13030)-RELATED"/>
    <property type="match status" value="1"/>
</dbReference>
<gene>
    <name evidence="4" type="ORF">METZ01_LOCUS12552</name>
</gene>
<protein>
    <recommendedName>
        <fullName evidence="5">Phosphoenolpyruvate kinase</fullName>
    </recommendedName>
</protein>
<evidence type="ECO:0000313" key="4">
    <source>
        <dbReference type="EMBL" id="SUZ59698.1"/>
    </source>
</evidence>
<proteinExistence type="predicted"/>